<keyword evidence="9" id="KW-1185">Reference proteome</keyword>
<comment type="catalytic activity">
    <reaction evidence="7">
        <text>all-trans-zeaxanthin + 2 O2 = 4,9-dimethyldodeca-2,4,6,8,10-pentaenedial + 2 (3R)-hydroxy-beta-ionone</text>
        <dbReference type="Rhea" id="RHEA:26393"/>
        <dbReference type="ChEBI" id="CHEBI:15379"/>
        <dbReference type="ChEBI" id="CHEBI:27547"/>
        <dbReference type="ChEBI" id="CHEBI:53171"/>
        <dbReference type="ChEBI" id="CHEBI:53173"/>
        <dbReference type="EC" id="1.14.99.n4"/>
    </reaction>
</comment>
<dbReference type="InterPro" id="IPR004294">
    <property type="entry name" value="Carotenoid_Oase"/>
</dbReference>
<dbReference type="GO" id="GO:0016121">
    <property type="term" value="P:carotene catabolic process"/>
    <property type="evidence" value="ECO:0007669"/>
    <property type="project" value="TreeGrafter"/>
</dbReference>
<evidence type="ECO:0000256" key="6">
    <source>
        <dbReference type="ARBA" id="ARBA00039084"/>
    </source>
</evidence>
<evidence type="ECO:0000256" key="8">
    <source>
        <dbReference type="PIRSR" id="PIRSR604294-1"/>
    </source>
</evidence>
<proteinExistence type="inferred from homology"/>
<dbReference type="RefSeq" id="XP_031373617.1">
    <property type="nucleotide sequence ID" value="XM_031517757.1"/>
</dbReference>
<feature type="binding site" evidence="8">
    <location>
        <position position="305"/>
    </location>
    <ligand>
        <name>Fe cation</name>
        <dbReference type="ChEBI" id="CHEBI:24875"/>
        <note>catalytic</note>
    </ligand>
</feature>
<dbReference type="PANTHER" id="PTHR10543">
    <property type="entry name" value="BETA-CAROTENE DIOXYGENASE"/>
    <property type="match status" value="1"/>
</dbReference>
<dbReference type="Proteomes" id="UP000515151">
    <property type="component" value="Chromosome 8"/>
</dbReference>
<reference evidence="10" key="2">
    <citation type="submission" date="2025-08" db="UniProtKB">
        <authorList>
            <consortium name="RefSeq"/>
        </authorList>
    </citation>
    <scope>IDENTIFICATION</scope>
    <source>
        <tissue evidence="10">Leaf</tissue>
    </source>
</reference>
<dbReference type="GeneID" id="116188412"/>
<evidence type="ECO:0000313" key="9">
    <source>
        <dbReference type="Proteomes" id="UP000515151"/>
    </source>
</evidence>
<keyword evidence="2 8" id="KW-0479">Metal-binding</keyword>
<keyword evidence="5 8" id="KW-0408">Iron</keyword>
<comment type="similarity">
    <text evidence="1">Belongs to the carotenoid oxygenase family.</text>
</comment>
<dbReference type="PANTHER" id="PTHR10543:SF89">
    <property type="entry name" value="CAROTENOID 9,10(9',10')-CLEAVAGE DIOXYGENASE 1"/>
    <property type="match status" value="1"/>
</dbReference>
<evidence type="ECO:0000256" key="2">
    <source>
        <dbReference type="ARBA" id="ARBA00022723"/>
    </source>
</evidence>
<gene>
    <name evidence="10" type="primary">LOC116188412</name>
</gene>
<accession>A0A6P8BS17</accession>
<evidence type="ECO:0000313" key="10">
    <source>
        <dbReference type="RefSeq" id="XP_031373617.1"/>
    </source>
</evidence>
<protein>
    <recommendedName>
        <fullName evidence="6">carotenoid 9,10-dioxygenase</fullName>
        <ecNumber evidence="6">1.14.99.n4</ecNumber>
    </recommendedName>
</protein>
<evidence type="ECO:0000256" key="7">
    <source>
        <dbReference type="ARBA" id="ARBA00048709"/>
    </source>
</evidence>
<dbReference type="GO" id="GO:0010436">
    <property type="term" value="F:carotenoid dioxygenase activity"/>
    <property type="evidence" value="ECO:0007669"/>
    <property type="project" value="TreeGrafter"/>
</dbReference>
<dbReference type="Pfam" id="PF03055">
    <property type="entry name" value="RPE65"/>
    <property type="match status" value="2"/>
</dbReference>
<feature type="binding site" evidence="8">
    <location>
        <position position="234"/>
    </location>
    <ligand>
        <name>Fe cation</name>
        <dbReference type="ChEBI" id="CHEBI:24875"/>
        <note>catalytic</note>
    </ligand>
</feature>
<evidence type="ECO:0000256" key="4">
    <source>
        <dbReference type="ARBA" id="ARBA00023002"/>
    </source>
</evidence>
<evidence type="ECO:0000256" key="5">
    <source>
        <dbReference type="ARBA" id="ARBA00023004"/>
    </source>
</evidence>
<evidence type="ECO:0000256" key="3">
    <source>
        <dbReference type="ARBA" id="ARBA00022964"/>
    </source>
</evidence>
<evidence type="ECO:0000256" key="1">
    <source>
        <dbReference type="ARBA" id="ARBA00006787"/>
    </source>
</evidence>
<dbReference type="EC" id="1.14.99.n4" evidence="6"/>
<dbReference type="GO" id="GO:0046872">
    <property type="term" value="F:metal ion binding"/>
    <property type="evidence" value="ECO:0007669"/>
    <property type="project" value="UniProtKB-KW"/>
</dbReference>
<feature type="binding site" evidence="8">
    <location>
        <position position="495"/>
    </location>
    <ligand>
        <name>Fe cation</name>
        <dbReference type="ChEBI" id="CHEBI:24875"/>
        <note>catalytic</note>
    </ligand>
</feature>
<organism evidence="9 10">
    <name type="scientific">Punica granatum</name>
    <name type="common">Pomegranate</name>
    <dbReference type="NCBI Taxonomy" id="22663"/>
    <lineage>
        <taxon>Eukaryota</taxon>
        <taxon>Viridiplantae</taxon>
        <taxon>Streptophyta</taxon>
        <taxon>Embryophyta</taxon>
        <taxon>Tracheophyta</taxon>
        <taxon>Spermatophyta</taxon>
        <taxon>Magnoliopsida</taxon>
        <taxon>eudicotyledons</taxon>
        <taxon>Gunneridae</taxon>
        <taxon>Pentapetalae</taxon>
        <taxon>rosids</taxon>
        <taxon>malvids</taxon>
        <taxon>Myrtales</taxon>
        <taxon>Lythraceae</taxon>
        <taxon>Punica</taxon>
    </lineage>
</organism>
<dbReference type="AlphaFoldDB" id="A0A6P8BS17"/>
<keyword evidence="4" id="KW-0560">Oxidoreductase</keyword>
<keyword evidence="3" id="KW-0223">Dioxygenase</keyword>
<comment type="cofactor">
    <cofactor evidence="8">
        <name>Fe(2+)</name>
        <dbReference type="ChEBI" id="CHEBI:29033"/>
    </cofactor>
    <text evidence="8">Binds 1 Fe(2+) ion per subunit.</text>
</comment>
<reference evidence="9" key="1">
    <citation type="journal article" date="2020" name="Plant Biotechnol. J.">
        <title>The pomegranate (Punica granatum L.) draft genome dissects genetic divergence between soft- and hard-seeded cultivars.</title>
        <authorList>
            <person name="Luo X."/>
            <person name="Li H."/>
            <person name="Wu Z."/>
            <person name="Yao W."/>
            <person name="Zhao P."/>
            <person name="Cao D."/>
            <person name="Yu H."/>
            <person name="Li K."/>
            <person name="Poudel K."/>
            <person name="Zhao D."/>
            <person name="Zhang F."/>
            <person name="Xia X."/>
            <person name="Chen L."/>
            <person name="Wang Q."/>
            <person name="Jing D."/>
            <person name="Cao S."/>
        </authorList>
    </citation>
    <scope>NUCLEOTIDE SEQUENCE [LARGE SCALE GENOMIC DNA]</scope>
    <source>
        <strain evidence="9">cv. Tunisia</strain>
    </source>
</reference>
<dbReference type="GO" id="GO:0009570">
    <property type="term" value="C:chloroplast stroma"/>
    <property type="evidence" value="ECO:0007669"/>
    <property type="project" value="TreeGrafter"/>
</dbReference>
<name>A0A6P8BS17_PUNGR</name>
<sequence>MAEEVEEEEKKKLLGHDGRAWPGIVAVNPKPSKGFTSKAIDYAEKLIVKLTYGPSQPLHYLSGDFGPVPETTPVSNLPITGHLPDCLNGEFVRVGPNAKFAPIAGYHLFDGDGMIHGLRIKNGKATYVSRFVKTSKLKQEEFFGSSKFAKIGDLKGLFGLLMVGVQILRAKLKVLDVSYGTGTGNTALVYHHGKLLSLHEFDKPYVIKVLEDGDLQTLGMMDYDKRLLHPFTAHPKVDPVTGNVRLMKQPEDQIHHRKNKAMVKGNKLPLVFDATKKARFGVLPRYAKTELQIRWFELPNCFIFHNANAWEEEDEVVLVTCRVENPDLEMLNGAVKETAESFRTELHEMRFNMNTGLASQRKLSESTVDFPRINEAYTGRKQRYVYGALIESMAKVAGIVKFDLQAEPVEGKEKIELGGNVKGIFRLGAGRFGSEAVFVPREPGIAIEEDDGYLILFVHDEKTGKSSVNVIDAKTMSADPVAVVDLPRRVPYGFHALFVTEEQLRLQAHV</sequence>